<evidence type="ECO:0000313" key="13">
    <source>
        <dbReference type="Proteomes" id="UP000054686"/>
    </source>
</evidence>
<dbReference type="InterPro" id="IPR010918">
    <property type="entry name" value="PurM-like_C_dom"/>
</dbReference>
<dbReference type="GO" id="GO:0005524">
    <property type="term" value="F:ATP binding"/>
    <property type="evidence" value="ECO:0007669"/>
    <property type="project" value="UniProtKB-UniRule"/>
</dbReference>
<dbReference type="EMBL" id="LLVT01000001">
    <property type="protein sequence ID" value="KSW13094.1"/>
    <property type="molecule type" value="Genomic_DNA"/>
</dbReference>
<dbReference type="PANTHER" id="PTHR43555:SF1">
    <property type="entry name" value="PHOSPHORIBOSYLFORMYLGLYCINAMIDINE SYNTHASE SUBUNIT PURL"/>
    <property type="match status" value="1"/>
</dbReference>
<dbReference type="GO" id="GO:0005737">
    <property type="term" value="C:cytoplasm"/>
    <property type="evidence" value="ECO:0007669"/>
    <property type="project" value="UniProtKB-SubCell"/>
</dbReference>
<feature type="domain" description="PurM-like C-terminal" evidence="10">
    <location>
        <begin position="601"/>
        <end position="747"/>
    </location>
</feature>
<dbReference type="GO" id="GO:0006189">
    <property type="term" value="P:'de novo' IMP biosynthetic process"/>
    <property type="evidence" value="ECO:0007669"/>
    <property type="project" value="UniProtKB-UniRule"/>
</dbReference>
<dbReference type="InterPro" id="IPR016188">
    <property type="entry name" value="PurM-like_N"/>
</dbReference>
<dbReference type="Pfam" id="PF00586">
    <property type="entry name" value="AIRS"/>
    <property type="match status" value="2"/>
</dbReference>
<keyword evidence="7 8" id="KW-0460">Magnesium</keyword>
<feature type="domain" description="PurM-like C-terminal" evidence="10">
    <location>
        <begin position="221"/>
        <end position="375"/>
    </location>
</feature>
<feature type="binding site" evidence="8">
    <location>
        <position position="557"/>
    </location>
    <ligand>
        <name>ATP</name>
        <dbReference type="ChEBI" id="CHEBI:30616"/>
    </ligand>
</feature>
<keyword evidence="2 8" id="KW-0436">Ligase</keyword>
<dbReference type="InterPro" id="IPR036676">
    <property type="entry name" value="PurM-like_C_sf"/>
</dbReference>
<comment type="pathway">
    <text evidence="8">Purine metabolism; IMP biosynthesis via de novo pathway; 5-amino-1-(5-phospho-D-ribosyl)imidazole from N(2)-formyl-N(1)-(5-phospho-D-ribosyl)glycinamide: step 1/2.</text>
</comment>
<evidence type="ECO:0000256" key="2">
    <source>
        <dbReference type="ARBA" id="ARBA00022598"/>
    </source>
</evidence>
<dbReference type="Gene3D" id="3.90.650.10">
    <property type="entry name" value="PurM-like C-terminal domain"/>
    <property type="match status" value="2"/>
</dbReference>
<comment type="similarity">
    <text evidence="8">Belongs to the FGAMS family.</text>
</comment>
<dbReference type="AlphaFoldDB" id="A0A0V8RYE0"/>
<dbReference type="NCBIfam" id="NF002290">
    <property type="entry name" value="PRK01213.1"/>
    <property type="match status" value="1"/>
</dbReference>
<dbReference type="InterPro" id="IPR010074">
    <property type="entry name" value="PRibForGlyAmidine_synth_PurL"/>
</dbReference>
<dbReference type="SUPFAM" id="SSF56042">
    <property type="entry name" value="PurM C-terminal domain-like"/>
    <property type="match status" value="2"/>
</dbReference>
<comment type="caution">
    <text evidence="8">Lacks conserved residue(s) required for the propagation of feature annotation.</text>
</comment>
<dbReference type="CDD" id="cd02204">
    <property type="entry name" value="PurL_repeat2"/>
    <property type="match status" value="1"/>
</dbReference>
<keyword evidence="1 8" id="KW-0963">Cytoplasm</keyword>
<reference evidence="12 13" key="1">
    <citation type="submission" date="2015-10" db="EMBL/GenBank/DDBJ databases">
        <title>Draft Genome of Actinomyces odontolyticus subsp. actinosynbacter strain XH001.</title>
        <authorList>
            <person name="Mclean J.S."/>
            <person name="He X."/>
        </authorList>
    </citation>
    <scope>NUCLEOTIDE SEQUENCE [LARGE SCALE GENOMIC DNA]</scope>
    <source>
        <strain evidence="12 13">XH001</strain>
    </source>
</reference>
<evidence type="ECO:0000256" key="7">
    <source>
        <dbReference type="ARBA" id="ARBA00022842"/>
    </source>
</evidence>
<dbReference type="PANTHER" id="PTHR43555">
    <property type="entry name" value="PHOSPHORIBOSYLFORMYLGLYCINAMIDINE SYNTHASE SUBUNIT PURL"/>
    <property type="match status" value="1"/>
</dbReference>
<sequence>MTSENTRELPDTVENAAATPGQDMPWKELGLKEDEYQRICDILGRRPTNAELAMYSVMWSEHCSYKSSKKHLAEQFGARTTDAMRKNLLVGMGQNAGVVDIGGGWAVTFKVESHNHPSFVEPYQGAATGVGGIVRDIISMGARPIAVMDQLRFGAVDHPDTARVVHGVVSGVGGYGNCLGLPNIGGETEFDPSYQGNPLVNALCIGKLRHDDIHLANATGEGNLVVLFGARTGGDGIGGASILASETFEDGMPAKRPSVQVGDPFMEKVLIECCLDLFEADVVQGIQDLGAAGISCATSELASNGDSGMHVDLENVLLRDPTLTAGEILMSESQERMMAIVTPEDRERFFEIIDKWDVEAAVIGHLTGDGRLTIDHHGHRIVDVDPKTVAHEGPVYDRPYARPAWQDELQAATSEDLARPATREELIADVRAVLSDVNQASKAWVTDQYDRYVQGNTALAQPDDAGVIRIDEESGLGVALSTDANGWYTKLDPAAGARQALAESYRNVAVVGAEPVAITDCLNFGNPEDTDAMWQLVTAMTALADGCIELEIPVTGGNVSLYNLSGTEKGLPNSSINPTPVIGMLGILPDVTRANPSGFTEEGLAVILLGTTREEFDGSAWARIARSHLGGLPPEVDLKAEVALGNVVRALSAADGPDGRPLVRAAHDLSNGGLVQSLVDSALRFGIGGVFDVAGAARRDCVGDHEMLLSESQARAFVAVPEAAVKAVFAAAEAEGVDAVRIGTTGGDMLAISGVDLLAAEGEGCGWIASIDELRELSETGRKYF</sequence>
<keyword evidence="6 8" id="KW-0067">ATP-binding</keyword>
<proteinExistence type="inferred from homology"/>
<dbReference type="Pfam" id="PF18072">
    <property type="entry name" value="FGAR-AT_linker"/>
    <property type="match status" value="1"/>
</dbReference>
<dbReference type="Proteomes" id="UP000054686">
    <property type="component" value="Unassembled WGS sequence"/>
</dbReference>
<comment type="caution">
    <text evidence="12">The sequence shown here is derived from an EMBL/GenBank/DDBJ whole genome shotgun (WGS) entry which is preliminary data.</text>
</comment>
<evidence type="ECO:0000259" key="10">
    <source>
        <dbReference type="Pfam" id="PF02769"/>
    </source>
</evidence>
<feature type="binding site" evidence="8">
    <location>
        <position position="260"/>
    </location>
    <ligand>
        <name>substrate</name>
    </ligand>
</feature>
<dbReference type="NCBIfam" id="TIGR01736">
    <property type="entry name" value="FGAM_synth_II"/>
    <property type="match status" value="1"/>
</dbReference>
<comment type="function">
    <text evidence="8">Part of the phosphoribosylformylglycinamidine synthase complex involved in the purines biosynthetic pathway. Catalyzes the ATP-dependent conversion of formylglycinamide ribonucleotide (FGAR) and glutamine to yield formylglycinamidine ribonucleotide (FGAM) and glutamate. The FGAM synthase complex is composed of three subunits. PurQ produces an ammonia molecule by converting glutamine to glutamate. PurL transfers the ammonia molecule to FGAR to form FGAM in an ATP-dependent manner. PurS interacts with PurQ and PurL and is thought to assist in the transfer of the ammonia molecule from PurQ to PurL.</text>
</comment>
<feature type="binding site" evidence="8">
    <location>
        <position position="560"/>
    </location>
    <ligand>
        <name>substrate</name>
    </ligand>
</feature>
<keyword evidence="4 8" id="KW-0547">Nucleotide-binding</keyword>
<evidence type="ECO:0000313" key="12">
    <source>
        <dbReference type="EMBL" id="KSW13094.1"/>
    </source>
</evidence>
<dbReference type="CDD" id="cd02203">
    <property type="entry name" value="PurL_repeat1"/>
    <property type="match status" value="1"/>
</dbReference>
<feature type="binding site" evidence="8">
    <location>
        <position position="65"/>
    </location>
    <ligand>
        <name>ATP</name>
        <dbReference type="ChEBI" id="CHEBI:30616"/>
    </ligand>
</feature>
<dbReference type="PIRSF" id="PIRSF001587">
    <property type="entry name" value="FGAM_synthase_II"/>
    <property type="match status" value="1"/>
</dbReference>
<gene>
    <name evidence="8" type="primary">purL</name>
    <name evidence="12" type="ORF">APY09_01650</name>
</gene>
<feature type="binding site" evidence="8">
    <location>
        <position position="558"/>
    </location>
    <ligand>
        <name>Mg(2+)</name>
        <dbReference type="ChEBI" id="CHEBI:18420"/>
        <label>1</label>
    </ligand>
</feature>
<feature type="domain" description="Phosphoribosylformylglycinamidine synthase linker" evidence="11">
    <location>
        <begin position="27"/>
        <end position="66"/>
    </location>
</feature>
<dbReference type="Pfam" id="PF02769">
    <property type="entry name" value="AIRS_C"/>
    <property type="match status" value="2"/>
</dbReference>
<keyword evidence="3 8" id="KW-0479">Metal-binding</keyword>
<feature type="binding site" evidence="8">
    <location>
        <position position="110"/>
    </location>
    <ligand>
        <name>ATP</name>
        <dbReference type="ChEBI" id="CHEBI:30616"/>
    </ligand>
</feature>
<name>A0A0V8RYE0_9ACTO</name>
<evidence type="ECO:0000259" key="11">
    <source>
        <dbReference type="Pfam" id="PF18072"/>
    </source>
</evidence>
<dbReference type="UniPathway" id="UPA00074">
    <property type="reaction ID" value="UER00128"/>
</dbReference>
<feature type="binding site" evidence="8">
    <location>
        <position position="288"/>
    </location>
    <ligand>
        <name>Mg(2+)</name>
        <dbReference type="ChEBI" id="CHEBI:18420"/>
        <label>2</label>
    </ligand>
</feature>
<keyword evidence="5 8" id="KW-0658">Purine biosynthesis</keyword>
<dbReference type="OrthoDB" id="9804441at2"/>
<accession>A0A0V8RYE0</accession>
<protein>
    <recommendedName>
        <fullName evidence="8">Phosphoribosylformylglycinamidine synthase subunit PurL</fullName>
        <shortName evidence="8">FGAM synthase</shortName>
        <ecNumber evidence="8">6.3.5.3</ecNumber>
    </recommendedName>
    <alternativeName>
        <fullName evidence="8">Formylglycinamide ribonucleotide amidotransferase subunit II</fullName>
        <shortName evidence="8">FGAR amidotransferase II</shortName>
        <shortName evidence="8">FGAR-AT II</shortName>
    </alternativeName>
    <alternativeName>
        <fullName evidence="8">Glutamine amidotransferase PurL</fullName>
    </alternativeName>
    <alternativeName>
        <fullName evidence="8">Phosphoribosylformylglycinamidine synthase subunit II</fullName>
    </alternativeName>
</protein>
<evidence type="ECO:0000256" key="8">
    <source>
        <dbReference type="HAMAP-Rule" id="MF_00420"/>
    </source>
</evidence>
<feature type="active site" description="Proton acceptor" evidence="8">
    <location>
        <position position="114"/>
    </location>
</feature>
<evidence type="ECO:0000256" key="1">
    <source>
        <dbReference type="ARBA" id="ARBA00022490"/>
    </source>
</evidence>
<dbReference type="HAMAP" id="MF_00420">
    <property type="entry name" value="PurL_2"/>
    <property type="match status" value="1"/>
</dbReference>
<feature type="active site" evidence="8">
    <location>
        <position position="62"/>
    </location>
</feature>
<comment type="subunit">
    <text evidence="8">Monomer. Part of the FGAM synthase complex composed of 1 PurL, 1 PurQ and 2 PurS subunits.</text>
</comment>
<evidence type="ECO:0000256" key="6">
    <source>
        <dbReference type="ARBA" id="ARBA00022840"/>
    </source>
</evidence>
<feature type="binding site" evidence="8">
    <location>
        <position position="135"/>
    </location>
    <ligand>
        <name>substrate</name>
    </ligand>
</feature>
<feature type="binding site" evidence="8">
    <location>
        <begin position="113"/>
        <end position="116"/>
    </location>
    <ligand>
        <name>substrate</name>
    </ligand>
</feature>
<comment type="subcellular location">
    <subcellularLocation>
        <location evidence="8">Cytoplasm</location>
    </subcellularLocation>
</comment>
<evidence type="ECO:0000259" key="9">
    <source>
        <dbReference type="Pfam" id="PF00586"/>
    </source>
</evidence>
<evidence type="ECO:0000256" key="3">
    <source>
        <dbReference type="ARBA" id="ARBA00022723"/>
    </source>
</evidence>
<comment type="catalytic activity">
    <reaction evidence="8">
        <text>N(2)-formyl-N(1)-(5-phospho-beta-D-ribosyl)glycinamide + L-glutamine + ATP + H2O = 2-formamido-N(1)-(5-O-phospho-beta-D-ribosyl)acetamidine + L-glutamate + ADP + phosphate + H(+)</text>
        <dbReference type="Rhea" id="RHEA:17129"/>
        <dbReference type="ChEBI" id="CHEBI:15377"/>
        <dbReference type="ChEBI" id="CHEBI:15378"/>
        <dbReference type="ChEBI" id="CHEBI:29985"/>
        <dbReference type="ChEBI" id="CHEBI:30616"/>
        <dbReference type="ChEBI" id="CHEBI:43474"/>
        <dbReference type="ChEBI" id="CHEBI:58359"/>
        <dbReference type="ChEBI" id="CHEBI:147286"/>
        <dbReference type="ChEBI" id="CHEBI:147287"/>
        <dbReference type="ChEBI" id="CHEBI:456216"/>
        <dbReference type="EC" id="6.3.5.3"/>
    </reaction>
</comment>
<feature type="binding site" evidence="8">
    <location>
        <position position="136"/>
    </location>
    <ligand>
        <name>Mg(2+)</name>
        <dbReference type="ChEBI" id="CHEBI:18420"/>
        <label>2</label>
    </ligand>
</feature>
<dbReference type="EC" id="6.3.5.3" evidence="8"/>
<feature type="binding site" evidence="8">
    <location>
        <position position="112"/>
    </location>
    <ligand>
        <name>Mg(2+)</name>
        <dbReference type="ChEBI" id="CHEBI:18420"/>
        <label>1</label>
    </ligand>
</feature>
<dbReference type="GO" id="GO:0004642">
    <property type="term" value="F:phosphoribosylformylglycinamidine synthase activity"/>
    <property type="evidence" value="ECO:0007669"/>
    <property type="project" value="UniProtKB-UniRule"/>
</dbReference>
<evidence type="ECO:0000256" key="5">
    <source>
        <dbReference type="ARBA" id="ARBA00022755"/>
    </source>
</evidence>
<dbReference type="RefSeq" id="WP_060565873.1">
    <property type="nucleotide sequence ID" value="NZ_CP040006.1"/>
</dbReference>
<evidence type="ECO:0000256" key="4">
    <source>
        <dbReference type="ARBA" id="ARBA00022741"/>
    </source>
</evidence>
<organism evidence="12 13">
    <name type="scientific">Schaalia odontolytica</name>
    <dbReference type="NCBI Taxonomy" id="1660"/>
    <lineage>
        <taxon>Bacteria</taxon>
        <taxon>Bacillati</taxon>
        <taxon>Actinomycetota</taxon>
        <taxon>Actinomycetes</taxon>
        <taxon>Actinomycetales</taxon>
        <taxon>Actinomycetaceae</taxon>
        <taxon>Schaalia</taxon>
    </lineage>
</organism>
<dbReference type="SUPFAM" id="SSF55326">
    <property type="entry name" value="PurM N-terminal domain-like"/>
    <property type="match status" value="2"/>
</dbReference>
<feature type="binding site" evidence="8">
    <location>
        <begin position="332"/>
        <end position="334"/>
    </location>
    <ligand>
        <name>substrate</name>
    </ligand>
</feature>
<feature type="domain" description="PurM-like N-terminal" evidence="9">
    <location>
        <begin position="463"/>
        <end position="587"/>
    </location>
</feature>
<dbReference type="FunFam" id="3.30.1330.10:FF:000004">
    <property type="entry name" value="Phosphoribosylformylglycinamidine synthase subunit PurL"/>
    <property type="match status" value="1"/>
</dbReference>
<feature type="binding site" evidence="8">
    <location>
        <position position="520"/>
    </location>
    <ligand>
        <name>ATP</name>
        <dbReference type="ChEBI" id="CHEBI:30616"/>
    </ligand>
</feature>
<dbReference type="InterPro" id="IPR036921">
    <property type="entry name" value="PurM-like_N_sf"/>
</dbReference>
<feature type="domain" description="PurM-like N-terminal" evidence="9">
    <location>
        <begin position="93"/>
        <end position="207"/>
    </location>
</feature>
<dbReference type="GO" id="GO:0000287">
    <property type="term" value="F:magnesium ion binding"/>
    <property type="evidence" value="ECO:0007669"/>
    <property type="project" value="UniProtKB-UniRule"/>
</dbReference>
<dbReference type="Gene3D" id="3.30.1330.10">
    <property type="entry name" value="PurM-like, N-terminal domain"/>
    <property type="match status" value="2"/>
</dbReference>
<dbReference type="InterPro" id="IPR041609">
    <property type="entry name" value="PurL_linker"/>
</dbReference>